<feature type="compositionally biased region" description="Polar residues" evidence="1">
    <location>
        <begin position="18"/>
        <end position="38"/>
    </location>
</feature>
<feature type="compositionally biased region" description="Basic and acidic residues" evidence="1">
    <location>
        <begin position="569"/>
        <end position="602"/>
    </location>
</feature>
<comment type="caution">
    <text evidence="2">The sequence shown here is derived from an EMBL/GenBank/DDBJ whole genome shotgun (WGS) entry which is preliminary data.</text>
</comment>
<gene>
    <name evidence="2" type="ORF">PMAYCL1PPCAC_28869</name>
</gene>
<feature type="compositionally biased region" description="Acidic residues" evidence="1">
    <location>
        <begin position="334"/>
        <end position="349"/>
    </location>
</feature>
<dbReference type="AlphaFoldDB" id="A0AAN5DB14"/>
<protein>
    <submittedName>
        <fullName evidence="2">Uncharacterized protein</fullName>
    </submittedName>
</protein>
<dbReference type="Proteomes" id="UP001328107">
    <property type="component" value="Unassembled WGS sequence"/>
</dbReference>
<keyword evidence="3" id="KW-1185">Reference proteome</keyword>
<feature type="region of interest" description="Disordered" evidence="1">
    <location>
        <begin position="277"/>
        <end position="354"/>
    </location>
</feature>
<reference evidence="3" key="1">
    <citation type="submission" date="2022-10" db="EMBL/GenBank/DDBJ databases">
        <title>Genome assembly of Pristionchus species.</title>
        <authorList>
            <person name="Yoshida K."/>
            <person name="Sommer R.J."/>
        </authorList>
    </citation>
    <scope>NUCLEOTIDE SEQUENCE [LARGE SCALE GENOMIC DNA]</scope>
    <source>
        <strain evidence="3">RS5460</strain>
    </source>
</reference>
<proteinExistence type="predicted"/>
<evidence type="ECO:0000256" key="1">
    <source>
        <dbReference type="SAM" id="MobiDB-lite"/>
    </source>
</evidence>
<accession>A0AAN5DB14</accession>
<feature type="non-terminal residue" evidence="2">
    <location>
        <position position="1"/>
    </location>
</feature>
<name>A0AAN5DB14_9BILA</name>
<feature type="region of interest" description="Disordered" evidence="1">
    <location>
        <begin position="61"/>
        <end position="178"/>
    </location>
</feature>
<organism evidence="2 3">
    <name type="scientific">Pristionchus mayeri</name>
    <dbReference type="NCBI Taxonomy" id="1317129"/>
    <lineage>
        <taxon>Eukaryota</taxon>
        <taxon>Metazoa</taxon>
        <taxon>Ecdysozoa</taxon>
        <taxon>Nematoda</taxon>
        <taxon>Chromadorea</taxon>
        <taxon>Rhabditida</taxon>
        <taxon>Rhabditina</taxon>
        <taxon>Diplogasteromorpha</taxon>
        <taxon>Diplogasteroidea</taxon>
        <taxon>Neodiplogasteridae</taxon>
        <taxon>Pristionchus</taxon>
    </lineage>
</organism>
<feature type="region of interest" description="Disordered" evidence="1">
    <location>
        <begin position="529"/>
        <end position="703"/>
    </location>
</feature>
<sequence length="798" mass="91398">SRSKSHRDSPANPPTHLPLSTNQPTDSISSNNQPSESKPSVEGNIEDRLANYGYIATANIGKEAPSASHQHTHHRMGRGEERYFNTPDGRVLAQPIDPSTEHRRTFPSKNTGSGVKKRVEGPPGKRRRSDKYCIGGSSSEDEGNNYPIMGFVPMKKERSPSRSPMPDGTEREATPPPPHSRLFVPPPFATSVAPLFPLPSSSSSLLPAHIPSLLSLHFPTAPSILGKTKVHHDRPPPPKVDEIIAAMKDDQYILRNTIKKKVSDEVITISDDEEEKKRIAEEKNQPKSPNKRRIEFAVGTPGYSLEKSMASTTGEVAHEEEEGQDAVPTPHDDDLPDEREEEAAVEEEERQVNISTSITRHSNENINHLGEPRVRNAVRNSVADVRHESYDRTNMCSFSSLFNRFISTRSEMNNQTLPNRPTLLHPGVQGSKLVIDLWSGETVVEGQDGRETGFTFLSDLTFTQRCDTSFRVCFGGESRLPPAVYYDTQSRTSGEEPDFGGANAIIDAVERDWQRSKRFHEWEREGNAINHDVPCTSDSSEWREERKKKRREQKEKSGEWEDREWEGEEKEKKREEQRKEESDRELFDLLEKHMKKKGREEEQSNGLRNMAAALLKKADEMEAEEARRAKMEQRKNERRAFYEKREKRRRAEDEGEKKNIEEEQRKVEEHLGKEEEQRANEKRVEVKHGSELRPEPFVRSPEWPKTTFEQNCRTIICVRKTKDQNGKEGGLTERTLKLYFERHAELDEIRMKTTQLRQIAFIRLKKRAEVSPLLQMTHFVDGMELALTTYLRKPKVPS</sequence>
<feature type="compositionally biased region" description="Basic and acidic residues" evidence="1">
    <location>
        <begin position="616"/>
        <end position="696"/>
    </location>
</feature>
<evidence type="ECO:0000313" key="2">
    <source>
        <dbReference type="EMBL" id="GMR58674.1"/>
    </source>
</evidence>
<dbReference type="EMBL" id="BTRK01000006">
    <property type="protein sequence ID" value="GMR58674.1"/>
    <property type="molecule type" value="Genomic_DNA"/>
</dbReference>
<feature type="region of interest" description="Disordered" evidence="1">
    <location>
        <begin position="1"/>
        <end position="45"/>
    </location>
</feature>
<evidence type="ECO:0000313" key="3">
    <source>
        <dbReference type="Proteomes" id="UP001328107"/>
    </source>
</evidence>